<feature type="compositionally biased region" description="Pro residues" evidence="1">
    <location>
        <begin position="144"/>
        <end position="157"/>
    </location>
</feature>
<evidence type="ECO:0000256" key="2">
    <source>
        <dbReference type="SAM" id="Phobius"/>
    </source>
</evidence>
<feature type="compositionally biased region" description="Pro residues" evidence="1">
    <location>
        <begin position="284"/>
        <end position="298"/>
    </location>
</feature>
<feature type="compositionally biased region" description="Basic residues" evidence="1">
    <location>
        <begin position="74"/>
        <end position="84"/>
    </location>
</feature>
<feature type="transmembrane region" description="Helical" evidence="2">
    <location>
        <begin position="47"/>
        <end position="65"/>
    </location>
</feature>
<reference evidence="3" key="2">
    <citation type="journal article" date="2019" name="IMA Fungus">
        <title>Genome sequencing and comparison of five Tilletia species to identify candidate genes for the detection of regulated species infecting wheat.</title>
        <authorList>
            <person name="Nguyen H.D.T."/>
            <person name="Sultana T."/>
            <person name="Kesanakurti P."/>
            <person name="Hambleton S."/>
        </authorList>
    </citation>
    <scope>NUCLEOTIDE SEQUENCE</scope>
    <source>
        <strain evidence="3">DAOMC 238032</strain>
    </source>
</reference>
<sequence>MQVYGEREGKIALGEETAEQIPFLTDAKEDDHVQQQQVVRGLQLNRLVWLAILIIVAPVYIFFVFHAPGPHWHGRPGPHGRHRPGPPQPPTPVQCHVINSATPSLNLSLDATLLDRPRSRRHKENDVRHGLHAPRPTPGDQDHGPPPPPPHRPPPAFGPQFFIHPSLSGVNALSILRTKPISPPPGPPPPRDHRHETKKKHNETDERPLPEPVLAEIHFEPGTDEGFIQQSEHHNLMVKQDEKKNSELFVCVMRAGPGSIGLAAFPVDPTKEDPEDFKHDQHHPPPPPKFRPDPPCGRKPPHGHPPHSPFSPEFSELLNRLTLTLHLPSDFPPAGLDISIHPGPPFGPYL</sequence>
<reference evidence="3" key="1">
    <citation type="submission" date="2016-04" db="EMBL/GenBank/DDBJ databases">
        <authorList>
            <person name="Nguyen H.D."/>
            <person name="Kesanakurti P."/>
            <person name="Cullis J."/>
            <person name="Levesque C.A."/>
            <person name="Hambleton S."/>
        </authorList>
    </citation>
    <scope>NUCLEOTIDE SEQUENCE</scope>
    <source>
        <strain evidence="3">DAOMC 238032</strain>
    </source>
</reference>
<feature type="region of interest" description="Disordered" evidence="1">
    <location>
        <begin position="177"/>
        <end position="211"/>
    </location>
</feature>
<organism evidence="3 4">
    <name type="scientific">Tilletia caries</name>
    <name type="common">wheat bunt fungus</name>
    <dbReference type="NCBI Taxonomy" id="13290"/>
    <lineage>
        <taxon>Eukaryota</taxon>
        <taxon>Fungi</taxon>
        <taxon>Dikarya</taxon>
        <taxon>Basidiomycota</taxon>
        <taxon>Ustilaginomycotina</taxon>
        <taxon>Exobasidiomycetes</taxon>
        <taxon>Tilletiales</taxon>
        <taxon>Tilletiaceae</taxon>
        <taxon>Tilletia</taxon>
    </lineage>
</organism>
<feature type="region of interest" description="Disordered" evidence="1">
    <location>
        <begin position="265"/>
        <end position="313"/>
    </location>
</feature>
<evidence type="ECO:0000313" key="4">
    <source>
        <dbReference type="Proteomes" id="UP000077671"/>
    </source>
</evidence>
<keyword evidence="2" id="KW-0812">Transmembrane</keyword>
<feature type="region of interest" description="Disordered" evidence="1">
    <location>
        <begin position="108"/>
        <end position="164"/>
    </location>
</feature>
<protein>
    <submittedName>
        <fullName evidence="3">Uncharacterized protein</fullName>
    </submittedName>
</protein>
<keyword evidence="2" id="KW-1133">Transmembrane helix</keyword>
<dbReference type="EMBL" id="LWDD02001041">
    <property type="protein sequence ID" value="KAE8253228.1"/>
    <property type="molecule type" value="Genomic_DNA"/>
</dbReference>
<feature type="compositionally biased region" description="Basic and acidic residues" evidence="1">
    <location>
        <begin position="113"/>
        <end position="129"/>
    </location>
</feature>
<feature type="compositionally biased region" description="Basic and acidic residues" evidence="1">
    <location>
        <begin position="269"/>
        <end position="283"/>
    </location>
</feature>
<proteinExistence type="predicted"/>
<dbReference type="Proteomes" id="UP000077671">
    <property type="component" value="Unassembled WGS sequence"/>
</dbReference>
<name>A0A177UJ54_9BASI</name>
<evidence type="ECO:0000256" key="1">
    <source>
        <dbReference type="SAM" id="MobiDB-lite"/>
    </source>
</evidence>
<keyword evidence="2" id="KW-0472">Membrane</keyword>
<feature type="region of interest" description="Disordered" evidence="1">
    <location>
        <begin position="74"/>
        <end position="93"/>
    </location>
</feature>
<dbReference type="AlphaFoldDB" id="A0A177UJ54"/>
<gene>
    <name evidence="3" type="ORF">A4X03_0g5954</name>
</gene>
<accession>A0A177UJ54</accession>
<evidence type="ECO:0000313" key="3">
    <source>
        <dbReference type="EMBL" id="KAE8253228.1"/>
    </source>
</evidence>
<comment type="caution">
    <text evidence="3">The sequence shown here is derived from an EMBL/GenBank/DDBJ whole genome shotgun (WGS) entry which is preliminary data.</text>
</comment>